<reference evidence="1 2" key="1">
    <citation type="submission" date="2019-03" db="EMBL/GenBank/DDBJ databases">
        <title>Genomic Encyclopedia of Type Strains, Phase III (KMG-III): the genomes of soil and plant-associated and newly described type strains.</title>
        <authorList>
            <person name="Whitman W."/>
        </authorList>
    </citation>
    <scope>NUCLEOTIDE SEQUENCE [LARGE SCALE GENOMIC DNA]</scope>
    <source>
        <strain evidence="1 2">CECT 7972</strain>
    </source>
</reference>
<dbReference type="SUPFAM" id="SSF46785">
    <property type="entry name" value="Winged helix' DNA-binding domain"/>
    <property type="match status" value="1"/>
</dbReference>
<dbReference type="OrthoDB" id="2366013at2"/>
<name>A0A4R6ZR98_9LIST</name>
<organism evidence="1 2">
    <name type="scientific">Listeria rocourtiae</name>
    <dbReference type="NCBI Taxonomy" id="647910"/>
    <lineage>
        <taxon>Bacteria</taxon>
        <taxon>Bacillati</taxon>
        <taxon>Bacillota</taxon>
        <taxon>Bacilli</taxon>
        <taxon>Bacillales</taxon>
        <taxon>Listeriaceae</taxon>
        <taxon>Listeria</taxon>
    </lineage>
</organism>
<keyword evidence="2" id="KW-1185">Reference proteome</keyword>
<evidence type="ECO:0000313" key="1">
    <source>
        <dbReference type="EMBL" id="TDR54744.1"/>
    </source>
</evidence>
<dbReference type="RefSeq" id="WP_133620077.1">
    <property type="nucleotide sequence ID" value="NZ_JAASUO010000002.1"/>
</dbReference>
<dbReference type="InterPro" id="IPR036390">
    <property type="entry name" value="WH_DNA-bd_sf"/>
</dbReference>
<protein>
    <recommendedName>
        <fullName evidence="3">CRP-like cAMP-binding protein</fullName>
    </recommendedName>
</protein>
<comment type="caution">
    <text evidence="1">The sequence shown here is derived from an EMBL/GenBank/DDBJ whole genome shotgun (WGS) entry which is preliminary data.</text>
</comment>
<accession>A0A4R6ZR98</accession>
<dbReference type="Proteomes" id="UP000295558">
    <property type="component" value="Unassembled WGS sequence"/>
</dbReference>
<dbReference type="STRING" id="1265846.PROCOU_05458"/>
<gene>
    <name evidence="1" type="ORF">DFP96_102339</name>
</gene>
<proteinExistence type="predicted"/>
<dbReference type="InterPro" id="IPR014710">
    <property type="entry name" value="RmlC-like_jellyroll"/>
</dbReference>
<sequence>MQQFLKFLLDDEISPIKSEKQTFNKGQKLLLEDIDKTVNYVFGISEGIVAMNSDTVTIDFLGVNQFLGLYMNDELNLHGEILSKTAVIWKFELTDVLAKVTSHKKGLLLYNKHVMDIQKNVTQKSNVMKLNNSNKVLLSLRTIASRFGEELDSHDVVRIPAYFTRKVLSNYTNIKATTLTNVLNKLYSKDKILYGRRVILVYI</sequence>
<dbReference type="Gene3D" id="2.60.120.10">
    <property type="entry name" value="Jelly Rolls"/>
    <property type="match status" value="1"/>
</dbReference>
<dbReference type="EMBL" id="SNZK01000002">
    <property type="protein sequence ID" value="TDR54744.1"/>
    <property type="molecule type" value="Genomic_DNA"/>
</dbReference>
<evidence type="ECO:0000313" key="2">
    <source>
        <dbReference type="Proteomes" id="UP000295558"/>
    </source>
</evidence>
<evidence type="ECO:0008006" key="3">
    <source>
        <dbReference type="Google" id="ProtNLM"/>
    </source>
</evidence>
<dbReference type="AlphaFoldDB" id="A0A4R6ZR98"/>